<comment type="similarity">
    <text evidence="1">Belongs to the FAD-dependent oxidoreductase family.</text>
</comment>
<dbReference type="EMBL" id="ABEU02000006">
    <property type="protein sequence ID" value="PNR52276.1"/>
    <property type="molecule type" value="Genomic_DNA"/>
</dbReference>
<dbReference type="Gramene" id="Pp3c6_7760V3.1">
    <property type="protein sequence ID" value="Pp3c6_7760V3.1"/>
    <property type="gene ID" value="Pp3c6_7760"/>
</dbReference>
<dbReference type="EnsemblPlants" id="Pp3c6_7760V3.2">
    <property type="protein sequence ID" value="Pp3c6_7760V3.2"/>
    <property type="gene ID" value="Pp3c6_7760"/>
</dbReference>
<evidence type="ECO:0000313" key="9">
    <source>
        <dbReference type="EnsemblPlants" id="Pp3c6_7760V3.1"/>
    </source>
</evidence>
<reference evidence="9" key="3">
    <citation type="submission" date="2020-12" db="UniProtKB">
        <authorList>
            <consortium name="EnsemblPlants"/>
        </authorList>
    </citation>
    <scope>IDENTIFICATION</scope>
</reference>
<gene>
    <name evidence="8" type="ORF">PHYPA_008650</name>
</gene>
<accession>A0A2K1KES1</accession>
<dbReference type="PRINTS" id="PR00368">
    <property type="entry name" value="FADPNR"/>
</dbReference>
<dbReference type="STRING" id="3218.A0A2K1KES1"/>
<keyword evidence="10" id="KW-1185">Reference proteome</keyword>
<dbReference type="PANTHER" id="PTHR43735">
    <property type="entry name" value="APOPTOSIS-INDUCING FACTOR 1"/>
    <property type="match status" value="1"/>
</dbReference>
<evidence type="ECO:0000256" key="3">
    <source>
        <dbReference type="ARBA" id="ARBA00022827"/>
    </source>
</evidence>
<dbReference type="Gene3D" id="3.50.50.100">
    <property type="match status" value="1"/>
</dbReference>
<dbReference type="InterPro" id="IPR036188">
    <property type="entry name" value="FAD/NAD-bd_sf"/>
</dbReference>
<dbReference type="Gramene" id="Pp3c6_7760V3.2">
    <property type="protein sequence ID" value="Pp3c6_7760V3.2"/>
    <property type="gene ID" value="Pp3c6_7760"/>
</dbReference>
<feature type="signal peptide" evidence="6">
    <location>
        <begin position="1"/>
        <end position="25"/>
    </location>
</feature>
<evidence type="ECO:0000256" key="1">
    <source>
        <dbReference type="ARBA" id="ARBA00006442"/>
    </source>
</evidence>
<keyword evidence="6" id="KW-0732">Signal</keyword>
<reference evidence="8 10" key="2">
    <citation type="journal article" date="2018" name="Plant J.">
        <title>The Physcomitrella patens chromosome-scale assembly reveals moss genome structure and evolution.</title>
        <authorList>
            <person name="Lang D."/>
            <person name="Ullrich K.K."/>
            <person name="Murat F."/>
            <person name="Fuchs J."/>
            <person name="Jenkins J."/>
            <person name="Haas F.B."/>
            <person name="Piednoel M."/>
            <person name="Gundlach H."/>
            <person name="Van Bel M."/>
            <person name="Meyberg R."/>
            <person name="Vives C."/>
            <person name="Morata J."/>
            <person name="Symeonidi A."/>
            <person name="Hiss M."/>
            <person name="Muchero W."/>
            <person name="Kamisugi Y."/>
            <person name="Saleh O."/>
            <person name="Blanc G."/>
            <person name="Decker E.L."/>
            <person name="van Gessel N."/>
            <person name="Grimwood J."/>
            <person name="Hayes R.D."/>
            <person name="Graham S.W."/>
            <person name="Gunter L.E."/>
            <person name="McDaniel S.F."/>
            <person name="Hoernstein S.N.W."/>
            <person name="Larsson A."/>
            <person name="Li F.W."/>
            <person name="Perroud P.F."/>
            <person name="Phillips J."/>
            <person name="Ranjan P."/>
            <person name="Rokshar D.S."/>
            <person name="Rothfels C.J."/>
            <person name="Schneider L."/>
            <person name="Shu S."/>
            <person name="Stevenson D.W."/>
            <person name="Thummler F."/>
            <person name="Tillich M."/>
            <person name="Villarreal Aguilar J.C."/>
            <person name="Widiez T."/>
            <person name="Wong G.K."/>
            <person name="Wymore A."/>
            <person name="Zhang Y."/>
            <person name="Zimmer A.D."/>
            <person name="Quatrano R.S."/>
            <person name="Mayer K.F.X."/>
            <person name="Goodstein D."/>
            <person name="Casacuberta J.M."/>
            <person name="Vandepoele K."/>
            <person name="Reski R."/>
            <person name="Cuming A.C."/>
            <person name="Tuskan G.A."/>
            <person name="Maumus F."/>
            <person name="Salse J."/>
            <person name="Schmutz J."/>
            <person name="Rensing S.A."/>
        </authorList>
    </citation>
    <scope>NUCLEOTIDE SEQUENCE [LARGE SCALE GENOMIC DNA]</scope>
    <source>
        <strain evidence="9 10">cv. Gransden 2004</strain>
    </source>
</reference>
<keyword evidence="2" id="KW-0285">Flavoprotein</keyword>
<proteinExistence type="inferred from homology"/>
<dbReference type="PaxDb" id="3218-PP1S282_26V6.1"/>
<reference evidence="8 10" key="1">
    <citation type="journal article" date="2008" name="Science">
        <title>The Physcomitrella genome reveals evolutionary insights into the conquest of land by plants.</title>
        <authorList>
            <person name="Rensing S."/>
            <person name="Lang D."/>
            <person name="Zimmer A."/>
            <person name="Terry A."/>
            <person name="Salamov A."/>
            <person name="Shapiro H."/>
            <person name="Nishiyama T."/>
            <person name="Perroud P.-F."/>
            <person name="Lindquist E."/>
            <person name="Kamisugi Y."/>
            <person name="Tanahashi T."/>
            <person name="Sakakibara K."/>
            <person name="Fujita T."/>
            <person name="Oishi K."/>
            <person name="Shin-I T."/>
            <person name="Kuroki Y."/>
            <person name="Toyoda A."/>
            <person name="Suzuki Y."/>
            <person name="Hashimoto A."/>
            <person name="Yamaguchi K."/>
            <person name="Sugano A."/>
            <person name="Kohara Y."/>
            <person name="Fujiyama A."/>
            <person name="Anterola A."/>
            <person name="Aoki S."/>
            <person name="Ashton N."/>
            <person name="Barbazuk W.B."/>
            <person name="Barker E."/>
            <person name="Bennetzen J."/>
            <person name="Bezanilla M."/>
            <person name="Blankenship R."/>
            <person name="Cho S.H."/>
            <person name="Dutcher S."/>
            <person name="Estelle M."/>
            <person name="Fawcett J.A."/>
            <person name="Gundlach H."/>
            <person name="Hanada K."/>
            <person name="Heyl A."/>
            <person name="Hicks K.A."/>
            <person name="Hugh J."/>
            <person name="Lohr M."/>
            <person name="Mayer K."/>
            <person name="Melkozernov A."/>
            <person name="Murata T."/>
            <person name="Nelson D."/>
            <person name="Pils B."/>
            <person name="Prigge M."/>
            <person name="Reiss B."/>
            <person name="Renner T."/>
            <person name="Rombauts S."/>
            <person name="Rushton P."/>
            <person name="Sanderfoot A."/>
            <person name="Schween G."/>
            <person name="Shiu S.-H."/>
            <person name="Stueber K."/>
            <person name="Theodoulou F.L."/>
            <person name="Tu H."/>
            <person name="Van de Peer Y."/>
            <person name="Verrier P.J."/>
            <person name="Waters E."/>
            <person name="Wood A."/>
            <person name="Yang L."/>
            <person name="Cove D."/>
            <person name="Cuming A."/>
            <person name="Hasebe M."/>
            <person name="Lucas S."/>
            <person name="Mishler D.B."/>
            <person name="Reski R."/>
            <person name="Grigoriev I."/>
            <person name="Quatrano R.S."/>
            <person name="Boore J.L."/>
        </authorList>
    </citation>
    <scope>NUCLEOTIDE SEQUENCE [LARGE SCALE GENOMIC DNA]</scope>
    <source>
        <strain evidence="9 10">cv. Gransden 2004</strain>
    </source>
</reference>
<comment type="function">
    <text evidence="5">Putative FAD-dependent oxidoreductase.</text>
</comment>
<evidence type="ECO:0000259" key="7">
    <source>
        <dbReference type="Pfam" id="PF07992"/>
    </source>
</evidence>
<dbReference type="FunFam" id="3.50.50.100:FF:000006">
    <property type="entry name" value="apoptosis-inducing factor 2"/>
    <property type="match status" value="1"/>
</dbReference>
<dbReference type="GO" id="GO:0005737">
    <property type="term" value="C:cytoplasm"/>
    <property type="evidence" value="ECO:0000318"/>
    <property type="project" value="GO_Central"/>
</dbReference>
<feature type="domain" description="FAD/NAD(P)-binding" evidence="7">
    <location>
        <begin position="32"/>
        <end position="298"/>
    </location>
</feature>
<dbReference type="PANTHER" id="PTHR43735:SF3">
    <property type="entry name" value="FERROPTOSIS SUPPRESSOR PROTEIN 1"/>
    <property type="match status" value="1"/>
</dbReference>
<evidence type="ECO:0000256" key="6">
    <source>
        <dbReference type="SAM" id="SignalP"/>
    </source>
</evidence>
<dbReference type="GO" id="GO:0004174">
    <property type="term" value="F:electron-transferring-flavoprotein dehydrogenase activity"/>
    <property type="evidence" value="ECO:0000318"/>
    <property type="project" value="GO_Central"/>
</dbReference>
<dbReference type="InParanoid" id="A0A2K1KES1"/>
<protein>
    <recommendedName>
        <fullName evidence="7">FAD/NAD(P)-binding domain-containing protein</fullName>
    </recommendedName>
</protein>
<dbReference type="Proteomes" id="UP000006727">
    <property type="component" value="Chromosome 6"/>
</dbReference>
<sequence>MLNFANFSLVGFVVTMLNFLFGCEKETIIMKKKVVVVGGGVGGSAVAKKLEQVADVTLIDPKEYFEVPYAQMRCIVEPSFAKRSIIKHSEYLKTARVVQSAARGISGSEVITASGDHVEFDYLVITTGTTYSGPSTRAELIKLYEDENTKLLAANSVLVIGGGPVGVELVAEILVDFPDKKVTLVHSGDRLLQFLGPKASQKTLNWLRSKNVEVSLNDRVEIQGMPGPQYVTKNGAHILAEYLKICVGKHVGSSWLRDSDLRQLIDSDGRLKVDRHLRLEGKSNIFAVGDIVNTKEIKQGFLANKQAGVVADNIKRLIQAPTQPKLAEYEPLSTPFGIVSLGRYEGVAQLPIVPQLPILGRLPGMLKSKDLFVTKTRAIMDIINWWSVQLILCLRAQFNASQCASSPPKQSNCISMLQCPKLIPNQEYEQCECIVVHGQKGEHFSIDFVELKQFGVFAQAKLLQPSTNARGERNSLAGARSNDGGSVWCKAPFPESSAGSSSFPFSSLPISSSEPDEISAKNGASSSACKGRLSFSFSSPSLVSSKSVSTGSSDMVASSCFPVDAHPDRAPPGPFPRTLPLAFDTNPLRRFACCSSMSVLTGAAPSPVTVCATFASSADAAAGSTTLHSSSIAALSPATCSKGRIRGGFTPLIAFPALSPLSADDDVPAPACFLRCFGASVHSAEAL</sequence>
<evidence type="ECO:0000256" key="4">
    <source>
        <dbReference type="ARBA" id="ARBA00023002"/>
    </source>
</evidence>
<feature type="chain" id="PRO_5033311017" description="FAD/NAD(P)-binding domain-containing protein" evidence="6">
    <location>
        <begin position="26"/>
        <end position="687"/>
    </location>
</feature>
<keyword evidence="3" id="KW-0274">FAD</keyword>
<dbReference type="Pfam" id="PF07992">
    <property type="entry name" value="Pyr_redox_2"/>
    <property type="match status" value="1"/>
</dbReference>
<dbReference type="GO" id="GO:0050660">
    <property type="term" value="F:flavin adenine dinucleotide binding"/>
    <property type="evidence" value="ECO:0000318"/>
    <property type="project" value="GO_Central"/>
</dbReference>
<evidence type="ECO:0000313" key="8">
    <source>
        <dbReference type="EMBL" id="PNR52276.1"/>
    </source>
</evidence>
<name>A0A2K1KES1_PHYPA</name>
<dbReference type="InterPro" id="IPR023753">
    <property type="entry name" value="FAD/NAD-binding_dom"/>
</dbReference>
<keyword evidence="4" id="KW-0560">Oxidoreductase</keyword>
<organism evidence="8">
    <name type="scientific">Physcomitrium patens</name>
    <name type="common">Spreading-leaved earth moss</name>
    <name type="synonym">Physcomitrella patens</name>
    <dbReference type="NCBI Taxonomy" id="3218"/>
    <lineage>
        <taxon>Eukaryota</taxon>
        <taxon>Viridiplantae</taxon>
        <taxon>Streptophyta</taxon>
        <taxon>Embryophyta</taxon>
        <taxon>Bryophyta</taxon>
        <taxon>Bryophytina</taxon>
        <taxon>Bryopsida</taxon>
        <taxon>Funariidae</taxon>
        <taxon>Funariales</taxon>
        <taxon>Funariaceae</taxon>
        <taxon>Physcomitrium</taxon>
    </lineage>
</organism>
<dbReference type="SUPFAM" id="SSF51905">
    <property type="entry name" value="FAD/NAD(P)-binding domain"/>
    <property type="match status" value="1"/>
</dbReference>
<dbReference type="AlphaFoldDB" id="A0A2K1KES1"/>
<evidence type="ECO:0000256" key="5">
    <source>
        <dbReference type="ARBA" id="ARBA00057036"/>
    </source>
</evidence>
<evidence type="ECO:0000256" key="2">
    <source>
        <dbReference type="ARBA" id="ARBA00022630"/>
    </source>
</evidence>
<dbReference type="EnsemblPlants" id="Pp3c6_7760V3.1">
    <property type="protein sequence ID" value="Pp3c6_7760V3.1"/>
    <property type="gene ID" value="Pp3c6_7760"/>
</dbReference>
<evidence type="ECO:0000313" key="10">
    <source>
        <dbReference type="Proteomes" id="UP000006727"/>
    </source>
</evidence>